<organism evidence="2 3">
    <name type="scientific">Paraconiothyrium brasiliense</name>
    <dbReference type="NCBI Taxonomy" id="300254"/>
    <lineage>
        <taxon>Eukaryota</taxon>
        <taxon>Fungi</taxon>
        <taxon>Dikarya</taxon>
        <taxon>Ascomycota</taxon>
        <taxon>Pezizomycotina</taxon>
        <taxon>Dothideomycetes</taxon>
        <taxon>Pleosporomycetidae</taxon>
        <taxon>Pleosporales</taxon>
        <taxon>Massarineae</taxon>
        <taxon>Didymosphaeriaceae</taxon>
        <taxon>Paraconiothyrium</taxon>
    </lineage>
</organism>
<name>A0ABR3RUH2_9PLEO</name>
<evidence type="ECO:0000313" key="3">
    <source>
        <dbReference type="Proteomes" id="UP001521785"/>
    </source>
</evidence>
<keyword evidence="3" id="KW-1185">Reference proteome</keyword>
<accession>A0ABR3RUH2</accession>
<dbReference type="PROSITE" id="PS50181">
    <property type="entry name" value="FBOX"/>
    <property type="match status" value="1"/>
</dbReference>
<protein>
    <recommendedName>
        <fullName evidence="1">F-box domain-containing protein</fullName>
    </recommendedName>
</protein>
<reference evidence="2 3" key="1">
    <citation type="submission" date="2024-02" db="EMBL/GenBank/DDBJ databases">
        <title>De novo assembly and annotation of 12 fungi associated with fruit tree decline syndrome in Ontario, Canada.</title>
        <authorList>
            <person name="Sulman M."/>
            <person name="Ellouze W."/>
            <person name="Ilyukhin E."/>
        </authorList>
    </citation>
    <scope>NUCLEOTIDE SEQUENCE [LARGE SCALE GENOMIC DNA]</scope>
    <source>
        <strain evidence="2 3">M42-189</strain>
    </source>
</reference>
<evidence type="ECO:0000259" key="1">
    <source>
        <dbReference type="PROSITE" id="PS50181"/>
    </source>
</evidence>
<dbReference type="Proteomes" id="UP001521785">
    <property type="component" value="Unassembled WGS sequence"/>
</dbReference>
<evidence type="ECO:0000313" key="2">
    <source>
        <dbReference type="EMBL" id="KAL1608079.1"/>
    </source>
</evidence>
<proteinExistence type="predicted"/>
<dbReference type="EMBL" id="JAKJXO020000003">
    <property type="protein sequence ID" value="KAL1608079.1"/>
    <property type="molecule type" value="Genomic_DNA"/>
</dbReference>
<feature type="domain" description="F-box" evidence="1">
    <location>
        <begin position="1"/>
        <end position="45"/>
    </location>
</feature>
<sequence length="583" mass="66883">MNKLPQELVDHISSYLELEDLSSTLTVSPEFQVAAEKYSGVFDEFELSQQNGYKFADTYGGRRFGYLQHLSFRTTLPPLEEEIDWDAEPEGHPPRDTEEHLRAADESFSKQIGFLFSSIRNVEDFANTRYGPGKIKLTIYTPTRYVDRANYAIQRAYVSWRVRLLRPDTLPNLASVRALRIENGMSWHSGNDWDTQTLRKIDLRVLIDVSSKLSNLATVCCGVGGDEWLTCNEDYSQHYITKDWAGPRRDTRQDFGRTLAHTALPCVRTARLNFIAPLGLAHHFDQLEQFPNLVAPALNDMFSSSLHVLSQQLRHFSLTALIDHTLFWPSDGGKAPSWPNLETLNVTFHIMTPSGNWYFDCLKKQGSKQGYLIQDSDYPPYVETELDRANTYHADQIDWTKIRDGRENRVVPNEDTIIPLLRSFAKAASSMPRLKHALLWAPLELAFDGKLKVKDLTNHIQDDGCSPLAWGLYYASPDAAAAVRDPWARSLYEASQDEKAGFDRRNRTTKGTRHIWWHVAKWRPGKALHEVFTQIGKDIHGDSLLEHWEDEYNGSGYCHRDEFERVENFLFGREIEFPPAEPL</sequence>
<dbReference type="InterPro" id="IPR001810">
    <property type="entry name" value="F-box_dom"/>
</dbReference>
<comment type="caution">
    <text evidence="2">The sequence shown here is derived from an EMBL/GenBank/DDBJ whole genome shotgun (WGS) entry which is preliminary data.</text>
</comment>
<gene>
    <name evidence="2" type="ORF">SLS60_003018</name>
</gene>